<dbReference type="Proteomes" id="UP000275846">
    <property type="component" value="Unassembled WGS sequence"/>
</dbReference>
<sequence>MQPPTRLSTTRVHDLLFADECALNTVTAEDMQRSMDIFAKSVVMHQLPPSTKYNAPRIEVNSAQLENVEIFAKLGSML</sequence>
<evidence type="ECO:0000313" key="1">
    <source>
        <dbReference type="EMBL" id="VDL98391.1"/>
    </source>
</evidence>
<protein>
    <submittedName>
        <fullName evidence="3">Reverse transcriptase domain-containing protein</fullName>
    </submittedName>
</protein>
<dbReference type="OrthoDB" id="425014at2759"/>
<keyword evidence="2" id="KW-1185">Reference proteome</keyword>
<reference evidence="1 2" key="2">
    <citation type="submission" date="2018-11" db="EMBL/GenBank/DDBJ databases">
        <authorList>
            <consortium name="Pathogen Informatics"/>
        </authorList>
    </citation>
    <scope>NUCLEOTIDE SEQUENCE [LARGE SCALE GENOMIC DNA]</scope>
    <source>
        <strain evidence="1 2">NST_G2</strain>
    </source>
</reference>
<accession>A0A183T6A8</accession>
<name>A0A183T6A8_SCHSO</name>
<evidence type="ECO:0000313" key="3">
    <source>
        <dbReference type="WBParaSite" id="SSLN_0001245701-mRNA-1"/>
    </source>
</evidence>
<dbReference type="EMBL" id="UYSU01036950">
    <property type="protein sequence ID" value="VDL98391.1"/>
    <property type="molecule type" value="Genomic_DNA"/>
</dbReference>
<organism evidence="3">
    <name type="scientific">Schistocephalus solidus</name>
    <name type="common">Tapeworm</name>
    <dbReference type="NCBI Taxonomy" id="70667"/>
    <lineage>
        <taxon>Eukaryota</taxon>
        <taxon>Metazoa</taxon>
        <taxon>Spiralia</taxon>
        <taxon>Lophotrochozoa</taxon>
        <taxon>Platyhelminthes</taxon>
        <taxon>Cestoda</taxon>
        <taxon>Eucestoda</taxon>
        <taxon>Diphyllobothriidea</taxon>
        <taxon>Diphyllobothriidae</taxon>
        <taxon>Schistocephalus</taxon>
    </lineage>
</organism>
<proteinExistence type="predicted"/>
<dbReference type="AlphaFoldDB" id="A0A183T6A8"/>
<gene>
    <name evidence="1" type="ORF">SSLN_LOCUS12006</name>
</gene>
<dbReference type="WBParaSite" id="SSLN_0001245701-mRNA-1">
    <property type="protein sequence ID" value="SSLN_0001245701-mRNA-1"/>
    <property type="gene ID" value="SSLN_0001245701"/>
</dbReference>
<evidence type="ECO:0000313" key="2">
    <source>
        <dbReference type="Proteomes" id="UP000275846"/>
    </source>
</evidence>
<reference evidence="3" key="1">
    <citation type="submission" date="2016-06" db="UniProtKB">
        <authorList>
            <consortium name="WormBaseParasite"/>
        </authorList>
    </citation>
    <scope>IDENTIFICATION</scope>
</reference>